<dbReference type="GeneID" id="24439701"/>
<keyword evidence="2" id="KW-1185">Reference proteome</keyword>
<protein>
    <submittedName>
        <fullName evidence="1">Uncharacterized protein</fullName>
    </submittedName>
</protein>
<dbReference type="Proteomes" id="UP000009168">
    <property type="component" value="Unassembled WGS sequence"/>
</dbReference>
<organism evidence="1 2">
    <name type="scientific">Tetrahymena thermophila (strain SB210)</name>
    <dbReference type="NCBI Taxonomy" id="312017"/>
    <lineage>
        <taxon>Eukaryota</taxon>
        <taxon>Sar</taxon>
        <taxon>Alveolata</taxon>
        <taxon>Ciliophora</taxon>
        <taxon>Intramacronucleata</taxon>
        <taxon>Oligohymenophorea</taxon>
        <taxon>Hymenostomatida</taxon>
        <taxon>Tetrahymenina</taxon>
        <taxon>Tetrahymenidae</taxon>
        <taxon>Tetrahymena</taxon>
    </lineage>
</organism>
<reference evidence="2" key="1">
    <citation type="journal article" date="2006" name="PLoS Biol.">
        <title>Macronuclear genome sequence of the ciliate Tetrahymena thermophila, a model eukaryote.</title>
        <authorList>
            <person name="Eisen J.A."/>
            <person name="Coyne R.S."/>
            <person name="Wu M."/>
            <person name="Wu D."/>
            <person name="Thiagarajan M."/>
            <person name="Wortman J.R."/>
            <person name="Badger J.H."/>
            <person name="Ren Q."/>
            <person name="Amedeo P."/>
            <person name="Jones K.M."/>
            <person name="Tallon L.J."/>
            <person name="Delcher A.L."/>
            <person name="Salzberg S.L."/>
            <person name="Silva J.C."/>
            <person name="Haas B.J."/>
            <person name="Majoros W.H."/>
            <person name="Farzad M."/>
            <person name="Carlton J.M."/>
            <person name="Smith R.K. Jr."/>
            <person name="Garg J."/>
            <person name="Pearlman R.E."/>
            <person name="Karrer K.M."/>
            <person name="Sun L."/>
            <person name="Manning G."/>
            <person name="Elde N.C."/>
            <person name="Turkewitz A.P."/>
            <person name="Asai D.J."/>
            <person name="Wilkes D.E."/>
            <person name="Wang Y."/>
            <person name="Cai H."/>
            <person name="Collins K."/>
            <person name="Stewart B.A."/>
            <person name="Lee S.R."/>
            <person name="Wilamowska K."/>
            <person name="Weinberg Z."/>
            <person name="Ruzzo W.L."/>
            <person name="Wloga D."/>
            <person name="Gaertig J."/>
            <person name="Frankel J."/>
            <person name="Tsao C.-C."/>
            <person name="Gorovsky M.A."/>
            <person name="Keeling P.J."/>
            <person name="Waller R.F."/>
            <person name="Patron N.J."/>
            <person name="Cherry J.M."/>
            <person name="Stover N.A."/>
            <person name="Krieger C.J."/>
            <person name="del Toro C."/>
            <person name="Ryder H.F."/>
            <person name="Williamson S.C."/>
            <person name="Barbeau R.A."/>
            <person name="Hamilton E.P."/>
            <person name="Orias E."/>
        </authorList>
    </citation>
    <scope>NUCLEOTIDE SEQUENCE [LARGE SCALE GENOMIC DNA]</scope>
    <source>
        <strain evidence="2">SB210</strain>
    </source>
</reference>
<proteinExistence type="predicted"/>
<evidence type="ECO:0000313" key="1">
    <source>
        <dbReference type="EMBL" id="EWS73661.1"/>
    </source>
</evidence>
<sequence length="49" mass="5748">MSQQTFFIKITKKSSFKEHQDIIFKKKPKMTNKLNTLLTQARTEGIVGY</sequence>
<dbReference type="RefSeq" id="XP_012653791.1">
    <property type="nucleotide sequence ID" value="XM_012798337.1"/>
</dbReference>
<accession>W7XH54</accession>
<evidence type="ECO:0000313" key="2">
    <source>
        <dbReference type="Proteomes" id="UP000009168"/>
    </source>
</evidence>
<gene>
    <name evidence="1" type="ORF">TTHERM_000582348</name>
</gene>
<dbReference type="KEGG" id="tet:TTHERM_000582348"/>
<name>W7XH54_TETTS</name>
<dbReference type="EMBL" id="GG662649">
    <property type="protein sequence ID" value="EWS73661.1"/>
    <property type="molecule type" value="Genomic_DNA"/>
</dbReference>
<dbReference type="AlphaFoldDB" id="W7XH54"/>
<dbReference type="InParanoid" id="W7XH54"/>